<reference evidence="1 2" key="1">
    <citation type="journal article" date="2013" name="Genome Announc.">
        <title>Genome of the haloarchaeon Natronomonas moolapensis, a neutrophilic member of a previously haloalkaliphilic genus.</title>
        <authorList>
            <person name="Dyall-Smith M.L."/>
            <person name="Pfeiffer F."/>
            <person name="Oberwinkler T."/>
            <person name="Klee K."/>
            <person name="Rampp M."/>
            <person name="Palm P."/>
            <person name="Gross K."/>
            <person name="Schuster S.C."/>
            <person name="Oesterhelt D."/>
        </authorList>
    </citation>
    <scope>NUCLEOTIDE SEQUENCE [LARGE SCALE GENOMIC DNA]</scope>
    <source>
        <strain evidence="2">DSM 18674 / JCM 14361 / 8.8.11</strain>
    </source>
</reference>
<proteinExistence type="predicted"/>
<dbReference type="Pfam" id="PF24433">
    <property type="entry name" value="DUF7556"/>
    <property type="match status" value="1"/>
</dbReference>
<evidence type="ECO:0000313" key="2">
    <source>
        <dbReference type="Proteomes" id="UP000011867"/>
    </source>
</evidence>
<evidence type="ECO:0000313" key="1">
    <source>
        <dbReference type="EMBL" id="CCQ35493.1"/>
    </source>
</evidence>
<dbReference type="HOGENOM" id="CLU_3003231_0_0_2"/>
<dbReference type="RefSeq" id="WP_015408340.1">
    <property type="nucleotide sequence ID" value="NC_020388.1"/>
</dbReference>
<dbReference type="OrthoDB" id="241666at2157"/>
<accession>M1XNI6</accession>
<sequence length="56" mass="5739">MAENAGSTVGSDAGERVQGAYDYCGGRSAFIIADVGTDDAWIAIPEGQEASVEACR</sequence>
<dbReference type="KEGG" id="nmo:Nmlp_1284"/>
<dbReference type="AlphaFoldDB" id="M1XNI6"/>
<dbReference type="InterPro" id="IPR055978">
    <property type="entry name" value="DUF7556"/>
</dbReference>
<dbReference type="eggNOG" id="arCOG06331">
    <property type="taxonomic scope" value="Archaea"/>
</dbReference>
<organism evidence="1 2">
    <name type="scientific">Natronomonas moolapensis (strain DSM 18674 / CECT 7526 / JCM 14361 / 8.8.11)</name>
    <dbReference type="NCBI Taxonomy" id="268739"/>
    <lineage>
        <taxon>Archaea</taxon>
        <taxon>Methanobacteriati</taxon>
        <taxon>Methanobacteriota</taxon>
        <taxon>Stenosarchaea group</taxon>
        <taxon>Halobacteria</taxon>
        <taxon>Halobacteriales</taxon>
        <taxon>Natronomonadaceae</taxon>
        <taxon>Natronomonas</taxon>
    </lineage>
</organism>
<dbReference type="Proteomes" id="UP000011867">
    <property type="component" value="Chromosome"/>
</dbReference>
<keyword evidence="2" id="KW-1185">Reference proteome</keyword>
<dbReference type="GeneID" id="43676818"/>
<protein>
    <submittedName>
        <fullName evidence="1">Uncharacterized protein</fullName>
    </submittedName>
</protein>
<name>M1XNI6_NATM8</name>
<dbReference type="EMBL" id="HF582854">
    <property type="protein sequence ID" value="CCQ35493.1"/>
    <property type="molecule type" value="Genomic_DNA"/>
</dbReference>
<gene>
    <name evidence="1" type="ordered locus">Nmlp_1284</name>
</gene>